<feature type="region of interest" description="Disordered" evidence="1">
    <location>
        <begin position="1"/>
        <end position="80"/>
    </location>
</feature>
<sequence length="80" mass="9153">MRLFFLPVPPSDSHRVPRKEGKGIDLIKHPKRPQSSSPLLLCRPISKRTQLRISSPKRSTREGKQKMSLNRRTVPRTPSG</sequence>
<reference evidence="2 3" key="1">
    <citation type="submission" date="2015-07" db="EMBL/GenBank/DDBJ databases">
        <title>Comparative genomics of the Sigatoka disease complex on banana suggests a link between parallel evolutionary changes in Pseudocercospora fijiensis and Pseudocercospora eumusae and increased virulence on the banana host.</title>
        <authorList>
            <person name="Chang T.-C."/>
            <person name="Salvucci A."/>
            <person name="Crous P.W."/>
            <person name="Stergiopoulos I."/>
        </authorList>
    </citation>
    <scope>NUCLEOTIDE SEQUENCE [LARGE SCALE GENOMIC DNA]</scope>
    <source>
        <strain evidence="2 3">CBS 116634</strain>
    </source>
</reference>
<accession>A0A139IDH9</accession>
<feature type="compositionally biased region" description="Polar residues" evidence="1">
    <location>
        <begin position="67"/>
        <end position="80"/>
    </location>
</feature>
<comment type="caution">
    <text evidence="2">The sequence shown here is derived from an EMBL/GenBank/DDBJ whole genome shotgun (WGS) entry which is preliminary data.</text>
</comment>
<organism evidence="2 3">
    <name type="scientific">Pseudocercospora musae</name>
    <dbReference type="NCBI Taxonomy" id="113226"/>
    <lineage>
        <taxon>Eukaryota</taxon>
        <taxon>Fungi</taxon>
        <taxon>Dikarya</taxon>
        <taxon>Ascomycota</taxon>
        <taxon>Pezizomycotina</taxon>
        <taxon>Dothideomycetes</taxon>
        <taxon>Dothideomycetidae</taxon>
        <taxon>Mycosphaerellales</taxon>
        <taxon>Mycosphaerellaceae</taxon>
        <taxon>Pseudocercospora</taxon>
    </lineage>
</organism>
<proteinExistence type="predicted"/>
<evidence type="ECO:0000256" key="1">
    <source>
        <dbReference type="SAM" id="MobiDB-lite"/>
    </source>
</evidence>
<keyword evidence="3" id="KW-1185">Reference proteome</keyword>
<dbReference type="AlphaFoldDB" id="A0A139IDH9"/>
<gene>
    <name evidence="2" type="ORF">AC579_5202</name>
</gene>
<dbReference type="Proteomes" id="UP000073492">
    <property type="component" value="Unassembled WGS sequence"/>
</dbReference>
<name>A0A139IDH9_9PEZI</name>
<evidence type="ECO:0000313" key="2">
    <source>
        <dbReference type="EMBL" id="KXT12709.1"/>
    </source>
</evidence>
<evidence type="ECO:0000313" key="3">
    <source>
        <dbReference type="Proteomes" id="UP000073492"/>
    </source>
</evidence>
<dbReference type="EMBL" id="LFZO01000142">
    <property type="protein sequence ID" value="KXT12709.1"/>
    <property type="molecule type" value="Genomic_DNA"/>
</dbReference>
<protein>
    <submittedName>
        <fullName evidence="2">Uncharacterized protein</fullName>
    </submittedName>
</protein>
<feature type="compositionally biased region" description="Basic and acidic residues" evidence="1">
    <location>
        <begin position="12"/>
        <end position="28"/>
    </location>
</feature>